<keyword evidence="1" id="KW-0812">Transmembrane</keyword>
<evidence type="ECO:0000313" key="3">
    <source>
        <dbReference type="Proteomes" id="UP000272729"/>
    </source>
</evidence>
<feature type="transmembrane region" description="Helical" evidence="1">
    <location>
        <begin position="20"/>
        <end position="46"/>
    </location>
</feature>
<gene>
    <name evidence="2" type="ORF">DFJ66_4918</name>
</gene>
<keyword evidence="1" id="KW-1133">Transmembrane helix</keyword>
<accession>A0A495XES9</accession>
<dbReference type="EMBL" id="RBXR01000001">
    <property type="protein sequence ID" value="RKT71625.1"/>
    <property type="molecule type" value="Genomic_DNA"/>
</dbReference>
<evidence type="ECO:0000256" key="1">
    <source>
        <dbReference type="SAM" id="Phobius"/>
    </source>
</evidence>
<proteinExistence type="predicted"/>
<reference evidence="2 3" key="1">
    <citation type="submission" date="2018-10" db="EMBL/GenBank/DDBJ databases">
        <title>Sequencing the genomes of 1000 actinobacteria strains.</title>
        <authorList>
            <person name="Klenk H.-P."/>
        </authorList>
    </citation>
    <scope>NUCLEOTIDE SEQUENCE [LARGE SCALE GENOMIC DNA]</scope>
    <source>
        <strain evidence="2 3">DSM 43911</strain>
    </source>
</reference>
<sequence length="50" mass="5324">MTFSGVTLEGQSGKWRNDMFTVVATWAGALLGLLVLVLMAIAGVLVDSQR</sequence>
<keyword evidence="1" id="KW-0472">Membrane</keyword>
<protein>
    <submittedName>
        <fullName evidence="2">Uncharacterized protein</fullName>
    </submittedName>
</protein>
<keyword evidence="3" id="KW-1185">Reference proteome</keyword>
<dbReference type="Proteomes" id="UP000272729">
    <property type="component" value="Unassembled WGS sequence"/>
</dbReference>
<comment type="caution">
    <text evidence="2">The sequence shown here is derived from an EMBL/GenBank/DDBJ whole genome shotgun (WGS) entry which is preliminary data.</text>
</comment>
<evidence type="ECO:0000313" key="2">
    <source>
        <dbReference type="EMBL" id="RKT71625.1"/>
    </source>
</evidence>
<organism evidence="2 3">
    <name type="scientific">Saccharothrix variisporea</name>
    <dbReference type="NCBI Taxonomy" id="543527"/>
    <lineage>
        <taxon>Bacteria</taxon>
        <taxon>Bacillati</taxon>
        <taxon>Actinomycetota</taxon>
        <taxon>Actinomycetes</taxon>
        <taxon>Pseudonocardiales</taxon>
        <taxon>Pseudonocardiaceae</taxon>
        <taxon>Saccharothrix</taxon>
    </lineage>
</organism>
<dbReference type="AlphaFoldDB" id="A0A495XES9"/>
<name>A0A495XES9_9PSEU</name>